<dbReference type="GO" id="GO:0016705">
    <property type="term" value="F:oxidoreductase activity, acting on paired donors, with incorporation or reduction of molecular oxygen"/>
    <property type="evidence" value="ECO:0007669"/>
    <property type="project" value="InterPro"/>
</dbReference>
<evidence type="ECO:0000313" key="5">
    <source>
        <dbReference type="Proteomes" id="UP000295391"/>
    </source>
</evidence>
<dbReference type="InterPro" id="IPR036396">
    <property type="entry name" value="Cyt_P450_sf"/>
</dbReference>
<evidence type="ECO:0000256" key="3">
    <source>
        <dbReference type="RuleBase" id="RU000461"/>
    </source>
</evidence>
<dbReference type="InterPro" id="IPR001128">
    <property type="entry name" value="Cyt_P450"/>
</dbReference>
<dbReference type="GO" id="GO:0020037">
    <property type="term" value="F:heme binding"/>
    <property type="evidence" value="ECO:0007669"/>
    <property type="project" value="InterPro"/>
</dbReference>
<comment type="similarity">
    <text evidence="2 3">Belongs to the cytochrome P450 family.</text>
</comment>
<sequence length="395" mass="44680">MTAIDVPIDETITFEMLDRDPASVYQRLRRENPIVRIKAINRIVLTKADHVYLAKTDMVHFGSEDDQTPMQRAFGGHTLMRKDGEAHLKERAAMTETFKVNHWACDWKNRFATHIDQVLDQLPTSGELELSGKFAKPLVARILNDLLGIEPDSEEQLFSWAKSLITGAMNASFDEKVFAISDQANAEMNACFDRMIEQHRAAPNPSVLSVMANAENPLPLSQIRTNMKICIGGAAIEMRDALLTVLHGLLQHPDQLASCQQSRRWDLACEEGLRWVAPIQASPRIVKKEIELDGVRLPAGETIMAVQGSANYDEDYWQNPEQFNMHRPFAAHQTFGAGPHRCMGENIYRRIMSELILPKFFARFPNAKPAQNSKVEFRGFAFRGPLELRVKLAEN</sequence>
<dbReference type="GO" id="GO:0004497">
    <property type="term" value="F:monooxygenase activity"/>
    <property type="evidence" value="ECO:0007669"/>
    <property type="project" value="UniProtKB-KW"/>
</dbReference>
<keyword evidence="3" id="KW-0349">Heme</keyword>
<name>A0A4R6VQA4_9HYPH</name>
<keyword evidence="3" id="KW-0408">Iron</keyword>
<keyword evidence="3" id="KW-0503">Monooxygenase</keyword>
<proteinExistence type="inferred from homology"/>
<dbReference type="PROSITE" id="PS00086">
    <property type="entry name" value="CYTOCHROME_P450"/>
    <property type="match status" value="1"/>
</dbReference>
<dbReference type="Proteomes" id="UP000295391">
    <property type="component" value="Unassembled WGS sequence"/>
</dbReference>
<dbReference type="InterPro" id="IPR017972">
    <property type="entry name" value="Cyt_P450_CS"/>
</dbReference>
<dbReference type="Gene3D" id="1.10.630.10">
    <property type="entry name" value="Cytochrome P450"/>
    <property type="match status" value="1"/>
</dbReference>
<gene>
    <name evidence="4" type="ORF">ATL17_2415</name>
</gene>
<dbReference type="Pfam" id="PF00067">
    <property type="entry name" value="p450"/>
    <property type="match status" value="1"/>
</dbReference>
<comment type="caution">
    <text evidence="4">The sequence shown here is derived from an EMBL/GenBank/DDBJ whole genome shotgun (WGS) entry which is preliminary data.</text>
</comment>
<dbReference type="SUPFAM" id="SSF48264">
    <property type="entry name" value="Cytochrome P450"/>
    <property type="match status" value="1"/>
</dbReference>
<protein>
    <recommendedName>
        <fullName evidence="6">Cytochrome P450</fullName>
    </recommendedName>
</protein>
<dbReference type="PANTHER" id="PTHR46696:SF1">
    <property type="entry name" value="CYTOCHROME P450 YJIB-RELATED"/>
    <property type="match status" value="1"/>
</dbReference>
<evidence type="ECO:0008006" key="6">
    <source>
        <dbReference type="Google" id="ProtNLM"/>
    </source>
</evidence>
<dbReference type="PRINTS" id="PR00359">
    <property type="entry name" value="BP450"/>
</dbReference>
<dbReference type="InterPro" id="IPR002397">
    <property type="entry name" value="Cyt_P450_B"/>
</dbReference>
<keyword evidence="5" id="KW-1185">Reference proteome</keyword>
<dbReference type="PANTHER" id="PTHR46696">
    <property type="entry name" value="P450, PUTATIVE (EUROFUNG)-RELATED"/>
    <property type="match status" value="1"/>
</dbReference>
<evidence type="ECO:0000313" key="4">
    <source>
        <dbReference type="EMBL" id="TDQ64396.1"/>
    </source>
</evidence>
<reference evidence="4 5" key="1">
    <citation type="submission" date="2019-03" db="EMBL/GenBank/DDBJ databases">
        <title>Genomic Encyclopedia of Type Strains, Phase III (KMG-III): the genomes of soil and plant-associated and newly described type strains.</title>
        <authorList>
            <person name="Whitman W."/>
        </authorList>
    </citation>
    <scope>NUCLEOTIDE SEQUENCE [LARGE SCALE GENOMIC DNA]</scope>
    <source>
        <strain evidence="4 5">CGMCC 1.7002</strain>
    </source>
</reference>
<evidence type="ECO:0000256" key="1">
    <source>
        <dbReference type="ARBA" id="ARBA00001971"/>
    </source>
</evidence>
<dbReference type="EMBL" id="SNYR01000002">
    <property type="protein sequence ID" value="TDQ64396.1"/>
    <property type="molecule type" value="Genomic_DNA"/>
</dbReference>
<keyword evidence="3" id="KW-0479">Metal-binding</keyword>
<dbReference type="GO" id="GO:0005506">
    <property type="term" value="F:iron ion binding"/>
    <property type="evidence" value="ECO:0007669"/>
    <property type="project" value="InterPro"/>
</dbReference>
<comment type="cofactor">
    <cofactor evidence="1">
        <name>heme</name>
        <dbReference type="ChEBI" id="CHEBI:30413"/>
    </cofactor>
</comment>
<dbReference type="AlphaFoldDB" id="A0A4R6VQA4"/>
<evidence type="ECO:0000256" key="2">
    <source>
        <dbReference type="ARBA" id="ARBA00010617"/>
    </source>
</evidence>
<dbReference type="OrthoDB" id="9801155at2"/>
<dbReference type="RefSeq" id="WP_133573008.1">
    <property type="nucleotide sequence ID" value="NZ_SNYR01000002.1"/>
</dbReference>
<accession>A0A4R6VQA4</accession>
<keyword evidence="3" id="KW-0560">Oxidoreductase</keyword>
<organism evidence="4 5">
    <name type="scientific">Maritalea mobilis</name>
    <dbReference type="NCBI Taxonomy" id="483324"/>
    <lineage>
        <taxon>Bacteria</taxon>
        <taxon>Pseudomonadati</taxon>
        <taxon>Pseudomonadota</taxon>
        <taxon>Alphaproteobacteria</taxon>
        <taxon>Hyphomicrobiales</taxon>
        <taxon>Devosiaceae</taxon>
        <taxon>Maritalea</taxon>
    </lineage>
</organism>